<proteinExistence type="inferred from homology"/>
<keyword evidence="5" id="KW-1185">Reference proteome</keyword>
<dbReference type="InterPro" id="IPR002347">
    <property type="entry name" value="SDR_fam"/>
</dbReference>
<keyword evidence="2" id="KW-0560">Oxidoreductase</keyword>
<gene>
    <name evidence="4" type="ORF">CWI70_01755</name>
</gene>
<accession>A0A432Y3K9</accession>
<dbReference type="Pfam" id="PF00106">
    <property type="entry name" value="adh_short"/>
    <property type="match status" value="1"/>
</dbReference>
<dbReference type="PRINTS" id="PR00081">
    <property type="entry name" value="GDHRDH"/>
</dbReference>
<evidence type="ECO:0000256" key="3">
    <source>
        <dbReference type="RuleBase" id="RU000363"/>
    </source>
</evidence>
<dbReference type="InterPro" id="IPR020904">
    <property type="entry name" value="Sc_DH/Rdtase_CS"/>
</dbReference>
<dbReference type="PROSITE" id="PS00061">
    <property type="entry name" value="ADH_SHORT"/>
    <property type="match status" value="1"/>
</dbReference>
<evidence type="ECO:0000313" key="4">
    <source>
        <dbReference type="EMBL" id="RUO55535.1"/>
    </source>
</evidence>
<evidence type="ECO:0000313" key="5">
    <source>
        <dbReference type="Proteomes" id="UP000287649"/>
    </source>
</evidence>
<dbReference type="PANTHER" id="PTHR44196:SF1">
    <property type="entry name" value="DEHYDROGENASE_REDUCTASE SDR FAMILY MEMBER 7B"/>
    <property type="match status" value="1"/>
</dbReference>
<name>A0A432Y3K9_9GAMM</name>
<organism evidence="4 5">
    <name type="scientific">Pseudidiomarina homiensis</name>
    <dbReference type="NCBI Taxonomy" id="364198"/>
    <lineage>
        <taxon>Bacteria</taxon>
        <taxon>Pseudomonadati</taxon>
        <taxon>Pseudomonadota</taxon>
        <taxon>Gammaproteobacteria</taxon>
        <taxon>Alteromonadales</taxon>
        <taxon>Idiomarinaceae</taxon>
        <taxon>Pseudidiomarina</taxon>
    </lineage>
</organism>
<dbReference type="PRINTS" id="PR00080">
    <property type="entry name" value="SDRFAMILY"/>
</dbReference>
<sequence length="267" mass="29255">MTAESSVALPVVLITGAASGLGLELARALQHQYQLVLVDVNADGLRACAEEFPGARCYQVDLADAGAVELLCEQLKADLSRLELLINNAGITHRSLSRVTSREVLQKVMAVDYFAPVQLTQALLPLLETAGSGGRIVTIGSMAGWMPVIERAGYCAAKSALHQYFEVLRAELACTSSSVRILQVYPSFLDTPIENHALDGSGGIARHPRSMVGKMRSSTWMAQHIVKAIKDGRERLFPDKFTYFASVLYRIAPKLYQRLMQRKFSQS</sequence>
<protein>
    <submittedName>
        <fullName evidence="4">Short-chain dehydrogenase</fullName>
    </submittedName>
</protein>
<dbReference type="InterPro" id="IPR036291">
    <property type="entry name" value="NAD(P)-bd_dom_sf"/>
</dbReference>
<dbReference type="AlphaFoldDB" id="A0A432Y3K9"/>
<dbReference type="Gene3D" id="3.40.50.720">
    <property type="entry name" value="NAD(P)-binding Rossmann-like Domain"/>
    <property type="match status" value="1"/>
</dbReference>
<dbReference type="EMBL" id="PIPX01000001">
    <property type="protein sequence ID" value="RUO55535.1"/>
    <property type="molecule type" value="Genomic_DNA"/>
</dbReference>
<dbReference type="RefSeq" id="WP_126769998.1">
    <property type="nucleotide sequence ID" value="NZ_PIPX01000001.1"/>
</dbReference>
<comment type="caution">
    <text evidence="4">The sequence shown here is derived from an EMBL/GenBank/DDBJ whole genome shotgun (WGS) entry which is preliminary data.</text>
</comment>
<dbReference type="PANTHER" id="PTHR44196">
    <property type="entry name" value="DEHYDROGENASE/REDUCTASE SDR FAMILY MEMBER 7B"/>
    <property type="match status" value="1"/>
</dbReference>
<evidence type="ECO:0000256" key="2">
    <source>
        <dbReference type="ARBA" id="ARBA00023002"/>
    </source>
</evidence>
<dbReference type="Proteomes" id="UP000287649">
    <property type="component" value="Unassembled WGS sequence"/>
</dbReference>
<dbReference type="OrthoDB" id="9810734at2"/>
<comment type="similarity">
    <text evidence="1 3">Belongs to the short-chain dehydrogenases/reductases (SDR) family.</text>
</comment>
<dbReference type="GO" id="GO:0016491">
    <property type="term" value="F:oxidoreductase activity"/>
    <property type="evidence" value="ECO:0007669"/>
    <property type="project" value="UniProtKB-KW"/>
</dbReference>
<dbReference type="GO" id="GO:0016020">
    <property type="term" value="C:membrane"/>
    <property type="evidence" value="ECO:0007669"/>
    <property type="project" value="TreeGrafter"/>
</dbReference>
<dbReference type="SUPFAM" id="SSF51735">
    <property type="entry name" value="NAD(P)-binding Rossmann-fold domains"/>
    <property type="match status" value="1"/>
</dbReference>
<evidence type="ECO:0000256" key="1">
    <source>
        <dbReference type="ARBA" id="ARBA00006484"/>
    </source>
</evidence>
<reference evidence="5" key="1">
    <citation type="journal article" date="2018" name="Front. Microbiol.">
        <title>Genome-Based Analysis Reveals the Taxonomy and Diversity of the Family Idiomarinaceae.</title>
        <authorList>
            <person name="Liu Y."/>
            <person name="Lai Q."/>
            <person name="Shao Z."/>
        </authorList>
    </citation>
    <scope>NUCLEOTIDE SEQUENCE [LARGE SCALE GENOMIC DNA]</scope>
    <source>
        <strain evidence="5">PO-M2</strain>
    </source>
</reference>